<organism evidence="9 10">
    <name type="scientific">Cnuella takakiae</name>
    <dbReference type="NCBI Taxonomy" id="1302690"/>
    <lineage>
        <taxon>Bacteria</taxon>
        <taxon>Pseudomonadati</taxon>
        <taxon>Bacteroidota</taxon>
        <taxon>Chitinophagia</taxon>
        <taxon>Chitinophagales</taxon>
        <taxon>Chitinophagaceae</taxon>
        <taxon>Cnuella</taxon>
    </lineage>
</organism>
<feature type="chain" id="PRO_5012251431" evidence="8">
    <location>
        <begin position="19"/>
        <end position="509"/>
    </location>
</feature>
<sequence>MKRICTLSLLLFSGVAFGQEPADALRTGWQVPGGTARVQAIGGAMCSLGGDITATFVNPAGLAFYRTGDLVLTPQVRFGTTKSTYLGTQKQDNTNKLTWGTSGFVFGGGSNTGNVKSAAFSLAYNRTGDFNSDIFYEGANPKSSFSQRYLEEARGLNANAVAQDFPYGASLALNTYYIDTTRAANGSINGFKTLANSATGLLQRQTVQNRGGIDEFALAGAANINDKLMIGGTLGFPYLRYNRESQFIEADATDNTNNNFDAAVIEEDLRTRGWGLNLKLGMIYKPEDSWRLGFAFHTPTLYNLTDNYFVRMNTNTENYQGEWSQTSEDITGARSDFRYMLITPYRLLGSISYVLREVEDVSKQKGFLTADVEYVNYKAASFQTDADNGNDQSTKDYLRSLNTAIDNAYKGAFNFKVGGELKFTTLMVRAGAAYFGNPYQDINGEKGSRTSLSGGLGYRNRGFFIDLTYVHALNRDVHFAYRLENPAFYAGAQLRQQMSNAVMTFGFKF</sequence>
<dbReference type="InterPro" id="IPR005017">
    <property type="entry name" value="OMPP1/FadL/TodX"/>
</dbReference>
<evidence type="ECO:0000313" key="9">
    <source>
        <dbReference type="EMBL" id="SHF03391.1"/>
    </source>
</evidence>
<evidence type="ECO:0000256" key="6">
    <source>
        <dbReference type="ARBA" id="ARBA00023136"/>
    </source>
</evidence>
<dbReference type="PANTHER" id="PTHR35093">
    <property type="entry name" value="OUTER MEMBRANE PROTEIN NMB0088-RELATED"/>
    <property type="match status" value="1"/>
</dbReference>
<dbReference type="GO" id="GO:0015483">
    <property type="term" value="F:long-chain fatty acid transporting porin activity"/>
    <property type="evidence" value="ECO:0007669"/>
    <property type="project" value="TreeGrafter"/>
</dbReference>
<evidence type="ECO:0000256" key="5">
    <source>
        <dbReference type="ARBA" id="ARBA00022729"/>
    </source>
</evidence>
<comment type="subcellular location">
    <subcellularLocation>
        <location evidence="1">Cell outer membrane</location>
        <topology evidence="1">Multi-pass membrane protein</topology>
    </subcellularLocation>
</comment>
<dbReference type="Gene3D" id="2.40.160.60">
    <property type="entry name" value="Outer membrane protein transport protein (OMPP1/FadL/TodX)"/>
    <property type="match status" value="1"/>
</dbReference>
<evidence type="ECO:0000313" key="10">
    <source>
        <dbReference type="Proteomes" id="UP000184368"/>
    </source>
</evidence>
<dbReference type="RefSeq" id="WP_073041414.1">
    <property type="nucleotide sequence ID" value="NZ_FQUO01000004.1"/>
</dbReference>
<keyword evidence="4" id="KW-0812">Transmembrane</keyword>
<evidence type="ECO:0000256" key="1">
    <source>
        <dbReference type="ARBA" id="ARBA00004571"/>
    </source>
</evidence>
<keyword evidence="5 8" id="KW-0732">Signal</keyword>
<keyword evidence="3" id="KW-1134">Transmembrane beta strand</keyword>
<keyword evidence="7" id="KW-0998">Cell outer membrane</keyword>
<dbReference type="STRING" id="1302690.BUE76_15325"/>
<dbReference type="PANTHER" id="PTHR35093:SF8">
    <property type="entry name" value="OUTER MEMBRANE PROTEIN NMB0088-RELATED"/>
    <property type="match status" value="1"/>
</dbReference>
<evidence type="ECO:0000256" key="3">
    <source>
        <dbReference type="ARBA" id="ARBA00022452"/>
    </source>
</evidence>
<accession>A0A1M4YC36</accession>
<keyword evidence="6" id="KW-0472">Membrane</keyword>
<reference evidence="9 10" key="1">
    <citation type="submission" date="2016-11" db="EMBL/GenBank/DDBJ databases">
        <authorList>
            <person name="Jaros S."/>
            <person name="Januszkiewicz K."/>
            <person name="Wedrychowicz H."/>
        </authorList>
    </citation>
    <scope>NUCLEOTIDE SEQUENCE [LARGE SCALE GENOMIC DNA]</scope>
    <source>
        <strain evidence="9 10">DSM 26897</strain>
    </source>
</reference>
<feature type="signal peptide" evidence="8">
    <location>
        <begin position="1"/>
        <end position="18"/>
    </location>
</feature>
<dbReference type="GO" id="GO:0009279">
    <property type="term" value="C:cell outer membrane"/>
    <property type="evidence" value="ECO:0007669"/>
    <property type="project" value="UniProtKB-SubCell"/>
</dbReference>
<comment type="similarity">
    <text evidence="2">Belongs to the OmpP1/FadL family.</text>
</comment>
<evidence type="ECO:0000256" key="2">
    <source>
        <dbReference type="ARBA" id="ARBA00008163"/>
    </source>
</evidence>
<evidence type="ECO:0000256" key="8">
    <source>
        <dbReference type="SAM" id="SignalP"/>
    </source>
</evidence>
<dbReference type="SUPFAM" id="SSF56935">
    <property type="entry name" value="Porins"/>
    <property type="match status" value="1"/>
</dbReference>
<evidence type="ECO:0000256" key="4">
    <source>
        <dbReference type="ARBA" id="ARBA00022692"/>
    </source>
</evidence>
<proteinExistence type="inferred from homology"/>
<gene>
    <name evidence="9" type="ORF">SAMN05444008_104232</name>
</gene>
<evidence type="ECO:0000256" key="7">
    <source>
        <dbReference type="ARBA" id="ARBA00023237"/>
    </source>
</evidence>
<name>A0A1M4YC36_9BACT</name>
<keyword evidence="10" id="KW-1185">Reference proteome</keyword>
<protein>
    <submittedName>
        <fullName evidence="9">Outer membrane protein transport protein (OMPP1/FadL/TodX)</fullName>
    </submittedName>
</protein>
<dbReference type="AlphaFoldDB" id="A0A1M4YC36"/>
<dbReference type="OrthoDB" id="9765571at2"/>
<dbReference type="Pfam" id="PF03349">
    <property type="entry name" value="Toluene_X"/>
    <property type="match status" value="1"/>
</dbReference>
<dbReference type="EMBL" id="FQUO01000004">
    <property type="protein sequence ID" value="SHF03391.1"/>
    <property type="molecule type" value="Genomic_DNA"/>
</dbReference>
<dbReference type="Proteomes" id="UP000184368">
    <property type="component" value="Unassembled WGS sequence"/>
</dbReference>